<sequence length="125" mass="13993">MVAPRINNVSLVIFLIIGFTTMKIDMAFGQPPKSSGTSSRCAGITNFIVYCSFYISTIIPYPMFYKPNERCCNYARKTDIKLFCKKIVSGRDIIYSSYKVVVLARYCGNPIPVGTKCGSKSQFLN</sequence>
<keyword evidence="1" id="KW-0472">Membrane</keyword>
<keyword evidence="4" id="KW-1185">Reference proteome</keyword>
<feature type="transmembrane region" description="Helical" evidence="1">
    <location>
        <begin position="44"/>
        <end position="64"/>
    </location>
</feature>
<feature type="domain" description="Bifunctional inhibitor/plant lipid transfer protein/seed storage helical" evidence="2">
    <location>
        <begin position="28"/>
        <end position="117"/>
    </location>
</feature>
<evidence type="ECO:0000259" key="2">
    <source>
        <dbReference type="Pfam" id="PF14368"/>
    </source>
</evidence>
<accession>A0A022RF29</accession>
<protein>
    <recommendedName>
        <fullName evidence="2">Bifunctional inhibitor/plant lipid transfer protein/seed storage helical domain-containing protein</fullName>
    </recommendedName>
</protein>
<keyword evidence="1" id="KW-1133">Transmembrane helix</keyword>
<dbReference type="InterPro" id="IPR016140">
    <property type="entry name" value="Bifunc_inhib/LTP/seed_store"/>
</dbReference>
<keyword evidence="1" id="KW-0812">Transmembrane</keyword>
<evidence type="ECO:0000313" key="3">
    <source>
        <dbReference type="EMBL" id="EYU38373.1"/>
    </source>
</evidence>
<feature type="transmembrane region" description="Helical" evidence="1">
    <location>
        <begin position="6"/>
        <end position="24"/>
    </location>
</feature>
<dbReference type="Proteomes" id="UP000030748">
    <property type="component" value="Unassembled WGS sequence"/>
</dbReference>
<gene>
    <name evidence="3" type="ORF">MIMGU_mgv1a026537mg</name>
</gene>
<evidence type="ECO:0000256" key="1">
    <source>
        <dbReference type="SAM" id="Phobius"/>
    </source>
</evidence>
<dbReference type="PhylomeDB" id="A0A022RF29"/>
<dbReference type="AlphaFoldDB" id="A0A022RF29"/>
<dbReference type="PANTHER" id="PTHR33286">
    <property type="entry name" value="BIFUNCTIONAL INHIBITOR/LIPID-TRANSFER PROTEIN/SEED STORAGE 2S ALBUMIN SUPERFAMILY PROTEIN"/>
    <property type="match status" value="1"/>
</dbReference>
<dbReference type="Pfam" id="PF14368">
    <property type="entry name" value="LTP_2"/>
    <property type="match status" value="1"/>
</dbReference>
<reference evidence="3 4" key="1">
    <citation type="journal article" date="2013" name="Proc. Natl. Acad. Sci. U.S.A.">
        <title>Fine-scale variation in meiotic recombination in Mimulus inferred from population shotgun sequencing.</title>
        <authorList>
            <person name="Hellsten U."/>
            <person name="Wright K.M."/>
            <person name="Jenkins J."/>
            <person name="Shu S."/>
            <person name="Yuan Y."/>
            <person name="Wessler S.R."/>
            <person name="Schmutz J."/>
            <person name="Willis J.H."/>
            <person name="Rokhsar D.S."/>
        </authorList>
    </citation>
    <scope>NUCLEOTIDE SEQUENCE [LARGE SCALE GENOMIC DNA]</scope>
    <source>
        <strain evidence="4">cv. DUN x IM62</strain>
    </source>
</reference>
<dbReference type="PANTHER" id="PTHR33286:SF1">
    <property type="entry name" value="OS01G0800600 PROTEIN"/>
    <property type="match status" value="1"/>
</dbReference>
<evidence type="ECO:0000313" key="4">
    <source>
        <dbReference type="Proteomes" id="UP000030748"/>
    </source>
</evidence>
<name>A0A022RF29_ERYGU</name>
<organism evidence="3 4">
    <name type="scientific">Erythranthe guttata</name>
    <name type="common">Yellow monkey flower</name>
    <name type="synonym">Mimulus guttatus</name>
    <dbReference type="NCBI Taxonomy" id="4155"/>
    <lineage>
        <taxon>Eukaryota</taxon>
        <taxon>Viridiplantae</taxon>
        <taxon>Streptophyta</taxon>
        <taxon>Embryophyta</taxon>
        <taxon>Tracheophyta</taxon>
        <taxon>Spermatophyta</taxon>
        <taxon>Magnoliopsida</taxon>
        <taxon>eudicotyledons</taxon>
        <taxon>Gunneridae</taxon>
        <taxon>Pentapetalae</taxon>
        <taxon>asterids</taxon>
        <taxon>lamiids</taxon>
        <taxon>Lamiales</taxon>
        <taxon>Phrymaceae</taxon>
        <taxon>Erythranthe</taxon>
    </lineage>
</organism>
<proteinExistence type="predicted"/>
<dbReference type="EMBL" id="KI630481">
    <property type="protein sequence ID" value="EYU38373.1"/>
    <property type="molecule type" value="Genomic_DNA"/>
</dbReference>